<name>A0ACC0U5T3_9AGAM</name>
<organism evidence="1 2">
    <name type="scientific">Russula earlei</name>
    <dbReference type="NCBI Taxonomy" id="71964"/>
    <lineage>
        <taxon>Eukaryota</taxon>
        <taxon>Fungi</taxon>
        <taxon>Dikarya</taxon>
        <taxon>Basidiomycota</taxon>
        <taxon>Agaricomycotina</taxon>
        <taxon>Agaricomycetes</taxon>
        <taxon>Russulales</taxon>
        <taxon>Russulaceae</taxon>
        <taxon>Russula</taxon>
    </lineage>
</organism>
<gene>
    <name evidence="1" type="ORF">F5148DRAFT_220911</name>
</gene>
<dbReference type="EMBL" id="JAGFNK010000168">
    <property type="protein sequence ID" value="KAI9462529.1"/>
    <property type="molecule type" value="Genomic_DNA"/>
</dbReference>
<dbReference type="Proteomes" id="UP001207468">
    <property type="component" value="Unassembled WGS sequence"/>
</dbReference>
<protein>
    <submittedName>
        <fullName evidence="1">Uncharacterized protein</fullName>
    </submittedName>
</protein>
<evidence type="ECO:0000313" key="1">
    <source>
        <dbReference type="EMBL" id="KAI9462529.1"/>
    </source>
</evidence>
<accession>A0ACC0U5T3</accession>
<keyword evidence="2" id="KW-1185">Reference proteome</keyword>
<sequence>MAANPSPGYLCHPCAKASGTDPFKKPSVPRKRKSAAEKRTVINYHEKRLPTLVSLCINGERNSTVQVISLLVAEVFFKIISKHIDDVEALGDVGSANLDKIIRALCRNRSLTPENATLFYNVKNTNLNVHDGTNLEPPALKTLALLNPNLTSLRIDFCGHLDDAVLNAWSTSLPSITRLELLGPFLVRVPAWVSFFKSHPQLEALLLNQSPRFDLECMSALAYLLSQPHGAAPEGIWKA</sequence>
<comment type="caution">
    <text evidence="1">The sequence shown here is derived from an EMBL/GenBank/DDBJ whole genome shotgun (WGS) entry which is preliminary data.</text>
</comment>
<evidence type="ECO:0000313" key="2">
    <source>
        <dbReference type="Proteomes" id="UP001207468"/>
    </source>
</evidence>
<proteinExistence type="predicted"/>
<reference evidence="1" key="1">
    <citation type="submission" date="2021-03" db="EMBL/GenBank/DDBJ databases">
        <title>Evolutionary priming and transition to the ectomycorrhizal habit in an iconic lineage of mushroom-forming fungi: is preadaptation a requirement?</title>
        <authorList>
            <consortium name="DOE Joint Genome Institute"/>
            <person name="Looney B.P."/>
            <person name="Miyauchi S."/>
            <person name="Morin E."/>
            <person name="Drula E."/>
            <person name="Courty P.E."/>
            <person name="Chicoki N."/>
            <person name="Fauchery L."/>
            <person name="Kohler A."/>
            <person name="Kuo A."/>
            <person name="LaButti K."/>
            <person name="Pangilinan J."/>
            <person name="Lipzen A."/>
            <person name="Riley R."/>
            <person name="Andreopoulos W."/>
            <person name="He G."/>
            <person name="Johnson J."/>
            <person name="Barry K.W."/>
            <person name="Grigoriev I.V."/>
            <person name="Nagy L."/>
            <person name="Hibbett D."/>
            <person name="Henrissat B."/>
            <person name="Matheny P.B."/>
            <person name="Labbe J."/>
            <person name="Martin A.F."/>
        </authorList>
    </citation>
    <scope>NUCLEOTIDE SEQUENCE</scope>
    <source>
        <strain evidence="1">BPL698</strain>
    </source>
</reference>